<evidence type="ECO:0000313" key="2">
    <source>
        <dbReference type="EMBL" id="GBE78476.1"/>
    </source>
</evidence>
<accession>A0A401G8H4</accession>
<dbReference type="InParanoid" id="A0A401G8H4"/>
<organism evidence="2 3">
    <name type="scientific">Sparassis crispa</name>
    <dbReference type="NCBI Taxonomy" id="139825"/>
    <lineage>
        <taxon>Eukaryota</taxon>
        <taxon>Fungi</taxon>
        <taxon>Dikarya</taxon>
        <taxon>Basidiomycota</taxon>
        <taxon>Agaricomycotina</taxon>
        <taxon>Agaricomycetes</taxon>
        <taxon>Polyporales</taxon>
        <taxon>Sparassidaceae</taxon>
        <taxon>Sparassis</taxon>
    </lineage>
</organism>
<comment type="caution">
    <text evidence="2">The sequence shown here is derived from an EMBL/GenBank/DDBJ whole genome shotgun (WGS) entry which is preliminary data.</text>
</comment>
<sequence length="756" mass="80542">MARATRSTAQLEKDKPADVGPPARKTGSKKRKRTSLADSGDQPAAKQVRTDIKEEGSQEPEEHPPNAKPVQLPGSGDVPIEPSDAEKILDVLEMVDTQGLLDRVFPLPDDTLEPTLPESVASPSTLTRSYSFRALLKNSSDYPLRVLRSAVQHLFPISSHPRSRPSAPAAQQLRFCNLALSLLDQASFHSSPISLDVESLIPILDSSSADHEDVKLPPQPATGLPSISRKRKYALVQHMPSGDWWTSLNSSTALDSQELKDLPTAHAEFVSILPSASTSTVEPVTLAAYAKKNNSSVPPGLPGPRQLSCGRFLDYGPYAGFAPSFDQGGAEVGRMTLGEVVWRQEQKRRLQGSGKGKQRAWPGRGPALGTGDDVEMFDGGAEEGENVGDKKKNPEVLDLSAVVESLLPPDQVAVIKAALGSLELEEAVQELLDKNARALVRLEVLQLGRFGAEGGGSSVVEVGSEEWDVAHGILDSLTLLASLRPRSSLDDSPPFVPPASVLHKLHRTLPTDETQGWYGTLPEGRTTALRDDTTIQVKSGAAMAPIPAAPPIPATPTTVKAAAPAYNPYTYSNYSTSAQYRGGYGTYTPGQASTYYPSYTAPTQTQTSTGTHYPGQQYNTNQQYPYSSWHNYPPSAQPQAAGSVAGSTSGRATPQPGTAVTSPTTVATNYASFFASTAQQPQPQRAVANTVVSTASKLYQSWSPTQAQAPTLPPLPRSVATPSAPETPRPATPGGAGTYAGQRYLADYQPTTSAAR</sequence>
<feature type="region of interest" description="Disordered" evidence="1">
    <location>
        <begin position="1"/>
        <end position="82"/>
    </location>
</feature>
<keyword evidence="3" id="KW-1185">Reference proteome</keyword>
<feature type="compositionally biased region" description="Polar residues" evidence="1">
    <location>
        <begin position="1"/>
        <end position="10"/>
    </location>
</feature>
<dbReference type="AlphaFoldDB" id="A0A401G8H4"/>
<reference evidence="2 3" key="1">
    <citation type="journal article" date="2018" name="Sci. Rep.">
        <title>Genome sequence of the cauliflower mushroom Sparassis crispa (Hanabiratake) and its association with beneficial usage.</title>
        <authorList>
            <person name="Kiyama R."/>
            <person name="Furutani Y."/>
            <person name="Kawaguchi K."/>
            <person name="Nakanishi T."/>
        </authorList>
    </citation>
    <scope>NUCLEOTIDE SEQUENCE [LARGE SCALE GENOMIC DNA]</scope>
</reference>
<protein>
    <submittedName>
        <fullName evidence="2">Uncharacterized protein</fullName>
    </submittedName>
</protein>
<dbReference type="Proteomes" id="UP000287166">
    <property type="component" value="Unassembled WGS sequence"/>
</dbReference>
<dbReference type="RefSeq" id="XP_027609389.1">
    <property type="nucleotide sequence ID" value="XM_027753588.1"/>
</dbReference>
<feature type="compositionally biased region" description="Polar residues" evidence="1">
    <location>
        <begin position="637"/>
        <end position="663"/>
    </location>
</feature>
<dbReference type="OrthoDB" id="21648at2759"/>
<evidence type="ECO:0000313" key="3">
    <source>
        <dbReference type="Proteomes" id="UP000287166"/>
    </source>
</evidence>
<gene>
    <name evidence="2" type="ORF">SCP_0113650</name>
</gene>
<feature type="region of interest" description="Disordered" evidence="1">
    <location>
        <begin position="704"/>
        <end position="756"/>
    </location>
</feature>
<feature type="compositionally biased region" description="Basic and acidic residues" evidence="1">
    <location>
        <begin position="48"/>
        <end position="65"/>
    </location>
</feature>
<dbReference type="GeneID" id="38775393"/>
<dbReference type="EMBL" id="BFAD01000001">
    <property type="protein sequence ID" value="GBE78476.1"/>
    <property type="molecule type" value="Genomic_DNA"/>
</dbReference>
<feature type="compositionally biased region" description="Polar residues" evidence="1">
    <location>
        <begin position="610"/>
        <end position="630"/>
    </location>
</feature>
<feature type="compositionally biased region" description="Low complexity" evidence="1">
    <location>
        <begin position="598"/>
        <end position="609"/>
    </location>
</feature>
<evidence type="ECO:0000256" key="1">
    <source>
        <dbReference type="SAM" id="MobiDB-lite"/>
    </source>
</evidence>
<feature type="region of interest" description="Disordered" evidence="1">
    <location>
        <begin position="598"/>
        <end position="663"/>
    </location>
</feature>
<feature type="region of interest" description="Disordered" evidence="1">
    <location>
        <begin position="348"/>
        <end position="372"/>
    </location>
</feature>
<dbReference type="STRING" id="139825.A0A401G8H4"/>
<name>A0A401G8H4_9APHY</name>
<proteinExistence type="predicted"/>